<dbReference type="EMBL" id="CM037629">
    <property type="protein sequence ID" value="KAH7990855.1"/>
    <property type="molecule type" value="Genomic_DNA"/>
</dbReference>
<evidence type="ECO:0000313" key="1">
    <source>
        <dbReference type="EMBL" id="KAH7990855.1"/>
    </source>
</evidence>
<accession>A0ACB8EF32</accession>
<evidence type="ECO:0000313" key="2">
    <source>
        <dbReference type="Proteomes" id="UP000827872"/>
    </source>
</evidence>
<protein>
    <submittedName>
        <fullName evidence="1">Uncharacterized protein</fullName>
    </submittedName>
</protein>
<name>A0ACB8EF32_9SAUR</name>
<keyword evidence="2" id="KW-1185">Reference proteome</keyword>
<organism evidence="1 2">
    <name type="scientific">Sphaerodactylus townsendi</name>
    <dbReference type="NCBI Taxonomy" id="933632"/>
    <lineage>
        <taxon>Eukaryota</taxon>
        <taxon>Metazoa</taxon>
        <taxon>Chordata</taxon>
        <taxon>Craniata</taxon>
        <taxon>Vertebrata</taxon>
        <taxon>Euteleostomi</taxon>
        <taxon>Lepidosauria</taxon>
        <taxon>Squamata</taxon>
        <taxon>Bifurcata</taxon>
        <taxon>Gekkota</taxon>
        <taxon>Sphaerodactylidae</taxon>
        <taxon>Sphaerodactylus</taxon>
    </lineage>
</organism>
<sequence>MDADDSDNDIFFKKFAKKLFPGSEGDAGPTDQKQTRDACVSTEDGVEQNKHVKMEVSWLGLRFLLTEDLSC</sequence>
<gene>
    <name evidence="1" type="ORF">K3G42_012148</name>
</gene>
<reference evidence="1" key="1">
    <citation type="submission" date="2021-08" db="EMBL/GenBank/DDBJ databases">
        <title>The first chromosome-level gecko genome reveals the dynamic sex chromosomes of Neotropical dwarf geckos (Sphaerodactylidae: Sphaerodactylus).</title>
        <authorList>
            <person name="Pinto B.J."/>
            <person name="Keating S.E."/>
            <person name="Gamble T."/>
        </authorList>
    </citation>
    <scope>NUCLEOTIDE SEQUENCE</scope>
    <source>
        <strain evidence="1">TG3544</strain>
    </source>
</reference>
<proteinExistence type="predicted"/>
<comment type="caution">
    <text evidence="1">The sequence shown here is derived from an EMBL/GenBank/DDBJ whole genome shotgun (WGS) entry which is preliminary data.</text>
</comment>
<dbReference type="Proteomes" id="UP000827872">
    <property type="component" value="Linkage Group LG16"/>
</dbReference>